<keyword evidence="2" id="KW-1185">Reference proteome</keyword>
<proteinExistence type="predicted"/>
<gene>
    <name evidence="1" type="ORF">GCM10009809_37970</name>
</gene>
<accession>A0ABP4VXW7</accession>
<dbReference type="RefSeq" id="WP_344250406.1">
    <property type="nucleotide sequence ID" value="NZ_BAAAPM010000009.1"/>
</dbReference>
<protein>
    <submittedName>
        <fullName evidence="1">Uncharacterized protein</fullName>
    </submittedName>
</protein>
<dbReference type="Proteomes" id="UP001501138">
    <property type="component" value="Unassembled WGS sequence"/>
</dbReference>
<name>A0ABP4VXW7_9MICO</name>
<dbReference type="EMBL" id="BAAAPM010000009">
    <property type="protein sequence ID" value="GAA1739008.1"/>
    <property type="molecule type" value="Genomic_DNA"/>
</dbReference>
<sequence length="49" mass="4798">MPRGPIAAAAVLLAGTVLGTFSIGMFFAPSAVCAVVAVLVPVRRAAADA</sequence>
<evidence type="ECO:0000313" key="2">
    <source>
        <dbReference type="Proteomes" id="UP001501138"/>
    </source>
</evidence>
<comment type="caution">
    <text evidence="1">The sequence shown here is derived from an EMBL/GenBank/DDBJ whole genome shotgun (WGS) entry which is preliminary data.</text>
</comment>
<organism evidence="1 2">
    <name type="scientific">Isoptericola hypogeus</name>
    <dbReference type="NCBI Taxonomy" id="300179"/>
    <lineage>
        <taxon>Bacteria</taxon>
        <taxon>Bacillati</taxon>
        <taxon>Actinomycetota</taxon>
        <taxon>Actinomycetes</taxon>
        <taxon>Micrococcales</taxon>
        <taxon>Promicromonosporaceae</taxon>
        <taxon>Isoptericola</taxon>
    </lineage>
</organism>
<reference evidence="2" key="1">
    <citation type="journal article" date="2019" name="Int. J. Syst. Evol. Microbiol.">
        <title>The Global Catalogue of Microorganisms (GCM) 10K type strain sequencing project: providing services to taxonomists for standard genome sequencing and annotation.</title>
        <authorList>
            <consortium name="The Broad Institute Genomics Platform"/>
            <consortium name="The Broad Institute Genome Sequencing Center for Infectious Disease"/>
            <person name="Wu L."/>
            <person name="Ma J."/>
        </authorList>
    </citation>
    <scope>NUCLEOTIDE SEQUENCE [LARGE SCALE GENOMIC DNA]</scope>
    <source>
        <strain evidence="2">JCM 15589</strain>
    </source>
</reference>
<evidence type="ECO:0000313" key="1">
    <source>
        <dbReference type="EMBL" id="GAA1739008.1"/>
    </source>
</evidence>